<evidence type="ECO:0000256" key="4">
    <source>
        <dbReference type="ARBA" id="ARBA00022723"/>
    </source>
</evidence>
<sequence length="961" mass="103528">MIRPLLAALVFVGAGCATTQTAPPEATRPERPPAADVPETTGGAAATPLPLDPAVRTGRLANGLTYYVRENREPRDRAELRLVVDAGSVLEDEDQRGLAHLLEHMAFNGTEAFPEQELVRYLESTGMQFGPDVNAYTSFDETVYMLQVPTDSADTFETGLEVLREWAGSVTITPEEVAKEKGVVLEELRLGRGAGGRVRDVQFPVIFQGSRYAERLPIGDEETLQAATAERLRDFYDDYYRPDLMAVVVVGDVDADRVAGMIEDQFGDLDTPADAPPRPSFSVPGHDETLVVIATDPELPQGQVQVLLKREPETTRTEADYRRSVVVSLFNAMLNARLGELRQSADPPFAFAGASLGGGLRTVDFASFFAVAPGAGALRALEALLTEAERVRRFGFTEGELERAKAEVLNGLDRALAERDQTPSRAYASALVDYDLEGAPALGVDDRNRLTRRVLPGVTLDEVTALASELLEEENRVVALALPETEGGAAPTEAEVRATLAAVEAADLAPYDDAVAAGPLVPTPPSPGRVVEADDLGNGVTRWTLSNGVRVLLKPTDFQNDEVLISATSPGGTSLFSLDTYRATQFAAAVVGSSGAGTFSAPELQKKLAGQTVSVLPTLSEREEGIRGQASPDDLETALQLVYLTMTAPRRDEDAFGSTLGQIRTFLDNAAATPQKAFSDTLNVTLTGDHPRRQPLTLAALDAADLDASVAAVRERFADADDFTFSLVGAFEPSEVQPLVETWLGGLPTLPRTDVPQDVLVDRPDGVVRKTVYRGVEPQARVQVVFHGLLNAYSDEAKAELEALAQILETTLRETLREDLGGTYSVRVQGGADREPRPEYTVSLGFGADPARVDELVDAVFADIAALKADGPEDRLVQNVREGARREQQTALRQNGYWLSVLGQVARYGLPVDEVLARPALLEATTEATVQEATRRYLDTDRYVQVVLLPEILGDGGATAE</sequence>
<dbReference type="InterPro" id="IPR011765">
    <property type="entry name" value="Pept_M16_N"/>
</dbReference>
<gene>
    <name evidence="13" type="ORF">RM540_01285</name>
</gene>
<evidence type="ECO:0000259" key="12">
    <source>
        <dbReference type="Pfam" id="PF05193"/>
    </source>
</evidence>
<dbReference type="Pfam" id="PF05193">
    <property type="entry name" value="Peptidase_M16_C"/>
    <property type="match status" value="2"/>
</dbReference>
<name>A0ABU3BMB4_9BACT</name>
<comment type="similarity">
    <text evidence="2 8">Belongs to the peptidase M16 family.</text>
</comment>
<dbReference type="InterPro" id="IPR011249">
    <property type="entry name" value="Metalloenz_LuxS/M16"/>
</dbReference>
<evidence type="ECO:0000256" key="3">
    <source>
        <dbReference type="ARBA" id="ARBA00022670"/>
    </source>
</evidence>
<evidence type="ECO:0000256" key="10">
    <source>
        <dbReference type="SAM" id="SignalP"/>
    </source>
</evidence>
<evidence type="ECO:0000256" key="2">
    <source>
        <dbReference type="ARBA" id="ARBA00007261"/>
    </source>
</evidence>
<evidence type="ECO:0000256" key="1">
    <source>
        <dbReference type="ARBA" id="ARBA00001947"/>
    </source>
</evidence>
<dbReference type="Proteomes" id="UP001267426">
    <property type="component" value="Unassembled WGS sequence"/>
</dbReference>
<reference evidence="13 14" key="1">
    <citation type="submission" date="2023-09" db="EMBL/GenBank/DDBJ databases">
        <authorList>
            <person name="Rey-Velasco X."/>
        </authorList>
    </citation>
    <scope>NUCLEOTIDE SEQUENCE [LARGE SCALE GENOMIC DNA]</scope>
    <source>
        <strain evidence="13 14">F394</strain>
    </source>
</reference>
<evidence type="ECO:0000256" key="5">
    <source>
        <dbReference type="ARBA" id="ARBA00022801"/>
    </source>
</evidence>
<dbReference type="PANTHER" id="PTHR43690:SF34">
    <property type="entry name" value="ZINC PROTEASE PQQL-LIKE"/>
    <property type="match status" value="1"/>
</dbReference>
<dbReference type="InterPro" id="IPR007863">
    <property type="entry name" value="Peptidase_M16_C"/>
</dbReference>
<feature type="chain" id="PRO_5045331855" evidence="10">
    <location>
        <begin position="23"/>
        <end position="961"/>
    </location>
</feature>
<proteinExistence type="inferred from homology"/>
<evidence type="ECO:0000259" key="11">
    <source>
        <dbReference type="Pfam" id="PF00675"/>
    </source>
</evidence>
<feature type="domain" description="Peptidase M16 C-terminal" evidence="12">
    <location>
        <begin position="227"/>
        <end position="407"/>
    </location>
</feature>
<evidence type="ECO:0000256" key="7">
    <source>
        <dbReference type="ARBA" id="ARBA00023049"/>
    </source>
</evidence>
<comment type="caution">
    <text evidence="13">The sequence shown here is derived from an EMBL/GenBank/DDBJ whole genome shotgun (WGS) entry which is preliminary data.</text>
</comment>
<dbReference type="RefSeq" id="WP_311661421.1">
    <property type="nucleotide sequence ID" value="NZ_JAVRHT010000001.1"/>
</dbReference>
<protein>
    <submittedName>
        <fullName evidence="13">Insulinase family protein</fullName>
    </submittedName>
</protein>
<keyword evidence="3" id="KW-0645">Protease</keyword>
<dbReference type="PANTHER" id="PTHR43690">
    <property type="entry name" value="NARDILYSIN"/>
    <property type="match status" value="1"/>
</dbReference>
<keyword evidence="10" id="KW-0732">Signal</keyword>
<evidence type="ECO:0000256" key="8">
    <source>
        <dbReference type="RuleBase" id="RU004447"/>
    </source>
</evidence>
<keyword evidence="7" id="KW-0482">Metalloprotease</keyword>
<feature type="signal peptide" evidence="10">
    <location>
        <begin position="1"/>
        <end position="22"/>
    </location>
</feature>
<keyword evidence="6" id="KW-0862">Zinc</keyword>
<organism evidence="13 14">
    <name type="scientific">Rubrivirga litoralis</name>
    <dbReference type="NCBI Taxonomy" id="3075598"/>
    <lineage>
        <taxon>Bacteria</taxon>
        <taxon>Pseudomonadati</taxon>
        <taxon>Rhodothermota</taxon>
        <taxon>Rhodothermia</taxon>
        <taxon>Rhodothermales</taxon>
        <taxon>Rubricoccaceae</taxon>
        <taxon>Rubrivirga</taxon>
    </lineage>
</organism>
<dbReference type="Pfam" id="PF00675">
    <property type="entry name" value="Peptidase_M16"/>
    <property type="match status" value="1"/>
</dbReference>
<keyword evidence="5" id="KW-0378">Hydrolase</keyword>
<keyword evidence="4" id="KW-0479">Metal-binding</keyword>
<evidence type="ECO:0000313" key="13">
    <source>
        <dbReference type="EMBL" id="MDT0630366.1"/>
    </source>
</evidence>
<dbReference type="InterPro" id="IPR001431">
    <property type="entry name" value="Pept_M16_Zn_BS"/>
</dbReference>
<feature type="domain" description="Peptidase M16 C-terminal" evidence="12">
    <location>
        <begin position="713"/>
        <end position="881"/>
    </location>
</feature>
<dbReference type="EMBL" id="JAVRHT010000001">
    <property type="protein sequence ID" value="MDT0630366.1"/>
    <property type="molecule type" value="Genomic_DNA"/>
</dbReference>
<feature type="region of interest" description="Disordered" evidence="9">
    <location>
        <begin position="19"/>
        <end position="51"/>
    </location>
</feature>
<comment type="cofactor">
    <cofactor evidence="1">
        <name>Zn(2+)</name>
        <dbReference type="ChEBI" id="CHEBI:29105"/>
    </cofactor>
</comment>
<feature type="domain" description="Peptidase M16 N-terminal" evidence="11">
    <location>
        <begin position="68"/>
        <end position="188"/>
    </location>
</feature>
<accession>A0ABU3BMB4</accession>
<dbReference type="PROSITE" id="PS51257">
    <property type="entry name" value="PROKAR_LIPOPROTEIN"/>
    <property type="match status" value="1"/>
</dbReference>
<evidence type="ECO:0000313" key="14">
    <source>
        <dbReference type="Proteomes" id="UP001267426"/>
    </source>
</evidence>
<keyword evidence="14" id="KW-1185">Reference proteome</keyword>
<dbReference type="Gene3D" id="3.30.830.10">
    <property type="entry name" value="Metalloenzyme, LuxS/M16 peptidase-like"/>
    <property type="match status" value="4"/>
</dbReference>
<dbReference type="InterPro" id="IPR050626">
    <property type="entry name" value="Peptidase_M16"/>
</dbReference>
<dbReference type="PROSITE" id="PS00143">
    <property type="entry name" value="INSULINASE"/>
    <property type="match status" value="1"/>
</dbReference>
<evidence type="ECO:0000256" key="9">
    <source>
        <dbReference type="SAM" id="MobiDB-lite"/>
    </source>
</evidence>
<dbReference type="SUPFAM" id="SSF63411">
    <property type="entry name" value="LuxS/MPP-like metallohydrolase"/>
    <property type="match status" value="4"/>
</dbReference>
<evidence type="ECO:0000256" key="6">
    <source>
        <dbReference type="ARBA" id="ARBA00022833"/>
    </source>
</evidence>